<reference evidence="1 2" key="1">
    <citation type="submission" date="2024-02" db="EMBL/GenBank/DDBJ databases">
        <title>Genome analysis and characterization of Microbaculum marinisediminis sp. nov., isolated from marine sediment.</title>
        <authorList>
            <person name="Du Z.-J."/>
            <person name="Ye Y.-Q."/>
            <person name="Zhang Z.-R."/>
            <person name="Yuan S.-M."/>
            <person name="Zhang X.-Y."/>
        </authorList>
    </citation>
    <scope>NUCLEOTIDE SEQUENCE [LARGE SCALE GENOMIC DNA]</scope>
    <source>
        <strain evidence="1 2">SDUM1044001</strain>
    </source>
</reference>
<dbReference type="SUPFAM" id="SSF143631">
    <property type="entry name" value="ApbE-like"/>
    <property type="match status" value="1"/>
</dbReference>
<dbReference type="Gene3D" id="3.10.520.10">
    <property type="entry name" value="ApbE-like domains"/>
    <property type="match status" value="1"/>
</dbReference>
<name>A0AAW9RV95_9HYPH</name>
<keyword evidence="2" id="KW-1185">Reference proteome</keyword>
<evidence type="ECO:0000313" key="2">
    <source>
        <dbReference type="Proteomes" id="UP001378188"/>
    </source>
</evidence>
<accession>A0AAW9RV95</accession>
<dbReference type="AlphaFoldDB" id="A0AAW9RV95"/>
<organism evidence="1 2">
    <name type="scientific">Microbaculum marinum</name>
    <dbReference type="NCBI Taxonomy" id="1764581"/>
    <lineage>
        <taxon>Bacteria</taxon>
        <taxon>Pseudomonadati</taxon>
        <taxon>Pseudomonadota</taxon>
        <taxon>Alphaproteobacteria</taxon>
        <taxon>Hyphomicrobiales</taxon>
        <taxon>Tepidamorphaceae</taxon>
        <taxon>Microbaculum</taxon>
    </lineage>
</organism>
<dbReference type="NCBIfam" id="NF003322">
    <property type="entry name" value="PRK04334.1-2"/>
    <property type="match status" value="1"/>
</dbReference>
<gene>
    <name evidence="1" type="ORF">V3328_19225</name>
</gene>
<dbReference type="EMBL" id="JAZHOF010000008">
    <property type="protein sequence ID" value="MEJ8573631.1"/>
    <property type="molecule type" value="Genomic_DNA"/>
</dbReference>
<dbReference type="RefSeq" id="WP_340331334.1">
    <property type="nucleotide sequence ID" value="NZ_JAZHOF010000008.1"/>
</dbReference>
<proteinExistence type="predicted"/>
<dbReference type="Proteomes" id="UP001378188">
    <property type="component" value="Unassembled WGS sequence"/>
</dbReference>
<sequence>MGAPTNSPATGGGGFLESPRIHPLSGGRLRLIHGPIDVVLKAWGDAAAVAEAHRAVALRFGTILPELCGELDRLRAPIGGGAAPETPVGRRMHAACLPFAGTFVTPMAAVAGSVADELLAAMLDASGLDKAFVNDGGDIAVHCAPGHTLDIGVAGDFGGGTMPGLNGLLRIDAQAGIGGVATSGARGRSFSLGIADSVTVLAGTAAAADVAATLIANAVDTDHPAIVRQRARDIAPDSDLGDRLATVAVGDLPPASADAALEAGRAYAGRLAGRGLIVDAALMLQGRSVVLDTQKSKLPKGRAA</sequence>
<comment type="caution">
    <text evidence="1">The sequence shown here is derived from an EMBL/GenBank/DDBJ whole genome shotgun (WGS) entry which is preliminary data.</text>
</comment>
<dbReference type="PIRSF" id="PIRSF006421">
    <property type="entry name" value="UCP006421"/>
    <property type="match status" value="1"/>
</dbReference>
<evidence type="ECO:0000313" key="1">
    <source>
        <dbReference type="EMBL" id="MEJ8573631.1"/>
    </source>
</evidence>
<protein>
    <submittedName>
        <fullName evidence="1">UPF0280 family protein</fullName>
    </submittedName>
</protein>
<dbReference type="InterPro" id="IPR007183">
    <property type="entry name" value="UPF0280"/>
</dbReference>
<dbReference type="InterPro" id="IPR003374">
    <property type="entry name" value="ApbE-like_sf"/>
</dbReference>